<keyword evidence="5 6" id="KW-0472">Membrane</keyword>
<dbReference type="InterPro" id="IPR017039">
    <property type="entry name" value="Virul_fac_BrkB"/>
</dbReference>
<dbReference type="GO" id="GO:0005886">
    <property type="term" value="C:plasma membrane"/>
    <property type="evidence" value="ECO:0007669"/>
    <property type="project" value="UniProtKB-SubCell"/>
</dbReference>
<feature type="transmembrane region" description="Helical" evidence="6">
    <location>
        <begin position="242"/>
        <end position="265"/>
    </location>
</feature>
<evidence type="ECO:0000256" key="6">
    <source>
        <dbReference type="SAM" id="Phobius"/>
    </source>
</evidence>
<feature type="transmembrane region" description="Helical" evidence="6">
    <location>
        <begin position="132"/>
        <end position="156"/>
    </location>
</feature>
<keyword evidence="4 6" id="KW-1133">Transmembrane helix</keyword>
<reference evidence="7 8" key="1">
    <citation type="submission" date="2019-03" db="EMBL/GenBank/DDBJ databases">
        <title>Genomic Encyclopedia of Type Strains, Phase IV (KMG-IV): sequencing the most valuable type-strain genomes for metagenomic binning, comparative biology and taxonomic classification.</title>
        <authorList>
            <person name="Goeker M."/>
        </authorList>
    </citation>
    <scope>NUCLEOTIDE SEQUENCE [LARGE SCALE GENOMIC DNA]</scope>
    <source>
        <strain evidence="7 8">DSM 21100</strain>
    </source>
</reference>
<proteinExistence type="predicted"/>
<dbReference type="Proteomes" id="UP000295807">
    <property type="component" value="Unassembled WGS sequence"/>
</dbReference>
<dbReference type="PIRSF" id="PIRSF035875">
    <property type="entry name" value="RNase_BN"/>
    <property type="match status" value="1"/>
</dbReference>
<evidence type="ECO:0000256" key="1">
    <source>
        <dbReference type="ARBA" id="ARBA00004651"/>
    </source>
</evidence>
<feature type="transmembrane region" description="Helical" evidence="6">
    <location>
        <begin position="91"/>
        <end position="111"/>
    </location>
</feature>
<protein>
    <submittedName>
        <fullName evidence="7">Membrane protein</fullName>
    </submittedName>
</protein>
<keyword evidence="2" id="KW-1003">Cell membrane</keyword>
<dbReference type="PANTHER" id="PTHR30213">
    <property type="entry name" value="INNER MEMBRANE PROTEIN YHJD"/>
    <property type="match status" value="1"/>
</dbReference>
<name>A0A4R3KMG0_9SPHI</name>
<evidence type="ECO:0000313" key="7">
    <source>
        <dbReference type="EMBL" id="TCS85493.1"/>
    </source>
</evidence>
<accession>A0A4R3KMG0</accession>
<comment type="subcellular location">
    <subcellularLocation>
        <location evidence="1">Cell membrane</location>
        <topology evidence="1">Multi-pass membrane protein</topology>
    </subcellularLocation>
</comment>
<feature type="transmembrane region" description="Helical" evidence="6">
    <location>
        <begin position="176"/>
        <end position="199"/>
    </location>
</feature>
<dbReference type="PANTHER" id="PTHR30213:SF1">
    <property type="entry name" value="INNER MEMBRANE PROTEIN YHJD"/>
    <property type="match status" value="1"/>
</dbReference>
<keyword evidence="8" id="KW-1185">Reference proteome</keyword>
<evidence type="ECO:0000256" key="2">
    <source>
        <dbReference type="ARBA" id="ARBA00022475"/>
    </source>
</evidence>
<comment type="caution">
    <text evidence="7">The sequence shown here is derived from an EMBL/GenBank/DDBJ whole genome shotgun (WGS) entry which is preliminary data.</text>
</comment>
<gene>
    <name evidence="7" type="ORF">EDD80_11268</name>
</gene>
<sequence length="305" mass="33871">MLRQLYKTTILSIKEYRNSNPLQLASSTAFFTLFALPPILIILISVLGIIVKPDMLRGELFSKLSAVLGDKSTETVNMIFRNFRALAGDPLRSILGFLFLTFVATTLMSLIKRSINQLWHLKVREGATIREILAGRGLSFLVVLISGLLFLLSLVSDTFLAFLGSRLHALFPGKDVFFIKTINFLFSVLSITGWFGIIFKLLPNARIAWKPALVGGFCTALLFTLGKFILGRVLIRSDIGSVFGTSASVIVLLLFIFYSSLIFYYGAVFTKNYAAAIGRPVRAARQSVKFKIIEIEESNSPVSKH</sequence>
<evidence type="ECO:0000313" key="8">
    <source>
        <dbReference type="Proteomes" id="UP000295807"/>
    </source>
</evidence>
<dbReference type="AlphaFoldDB" id="A0A4R3KMG0"/>
<dbReference type="Pfam" id="PF03631">
    <property type="entry name" value="Virul_fac_BrkB"/>
    <property type="match status" value="1"/>
</dbReference>
<feature type="transmembrane region" description="Helical" evidence="6">
    <location>
        <begin position="211"/>
        <end position="230"/>
    </location>
</feature>
<evidence type="ECO:0000256" key="5">
    <source>
        <dbReference type="ARBA" id="ARBA00023136"/>
    </source>
</evidence>
<evidence type="ECO:0000256" key="4">
    <source>
        <dbReference type="ARBA" id="ARBA00022989"/>
    </source>
</evidence>
<dbReference type="EMBL" id="SMAD01000012">
    <property type="protein sequence ID" value="TCS85493.1"/>
    <property type="molecule type" value="Genomic_DNA"/>
</dbReference>
<keyword evidence="3 6" id="KW-0812">Transmembrane</keyword>
<organism evidence="7 8">
    <name type="scientific">Anseongella ginsenosidimutans</name>
    <dbReference type="NCBI Taxonomy" id="496056"/>
    <lineage>
        <taxon>Bacteria</taxon>
        <taxon>Pseudomonadati</taxon>
        <taxon>Bacteroidota</taxon>
        <taxon>Sphingobacteriia</taxon>
        <taxon>Sphingobacteriales</taxon>
        <taxon>Sphingobacteriaceae</taxon>
        <taxon>Anseongella</taxon>
    </lineage>
</organism>
<evidence type="ECO:0000256" key="3">
    <source>
        <dbReference type="ARBA" id="ARBA00022692"/>
    </source>
</evidence>
<dbReference type="RefSeq" id="WP_158640606.1">
    <property type="nucleotide sequence ID" value="NZ_CP042432.1"/>
</dbReference>
<feature type="transmembrane region" description="Helical" evidence="6">
    <location>
        <begin position="21"/>
        <end position="51"/>
    </location>
</feature>